<keyword evidence="3" id="KW-1185">Reference proteome</keyword>
<evidence type="ECO:0000256" key="1">
    <source>
        <dbReference type="SAM" id="SignalP"/>
    </source>
</evidence>
<feature type="signal peptide" evidence="1">
    <location>
        <begin position="1"/>
        <end position="20"/>
    </location>
</feature>
<proteinExistence type="predicted"/>
<dbReference type="AlphaFoldDB" id="A0A1I2KI45"/>
<feature type="chain" id="PRO_5011498497" description="Bacteroides conjugative transposon TraN protein" evidence="1">
    <location>
        <begin position="21"/>
        <end position="286"/>
    </location>
</feature>
<name>A0A1I2KI45_9FLAO</name>
<dbReference type="EMBL" id="FOOH01000003">
    <property type="protein sequence ID" value="SFF66153.1"/>
    <property type="molecule type" value="Genomic_DNA"/>
</dbReference>
<evidence type="ECO:0000313" key="2">
    <source>
        <dbReference type="EMBL" id="SFF66153.1"/>
    </source>
</evidence>
<sequence>MKKQILILVFVMAAFVKGMAQENTIDLDTIYANDRMNVALIFPEPIRQGITGSEDFVFTYNREKEQYLGLLQAIPGEVSNLLVISTTGSIFSYIVKYSEELEKLNYFIAETGKIGNEIPELSEKLIEDQALFSDAKAEKELADKETYYQDFSSHLLRSKQTIGKLRKRKDGVELKVQNIVYHNSELYFVLEINNNSPIDYEPAFLNVSVETRKQGRKKSIQKLPVSPVYKHLVPEIIPQKKTNRFVYVLPKFSIAEDKIVVIDLKEQQGERDIKLKIKKRFVNNPN</sequence>
<accession>A0A1I2KI45</accession>
<dbReference type="Proteomes" id="UP000199116">
    <property type="component" value="Unassembled WGS sequence"/>
</dbReference>
<evidence type="ECO:0008006" key="4">
    <source>
        <dbReference type="Google" id="ProtNLM"/>
    </source>
</evidence>
<dbReference type="InterPro" id="IPR022298">
    <property type="entry name" value="Conjug_transposon_TraN"/>
</dbReference>
<evidence type="ECO:0000313" key="3">
    <source>
        <dbReference type="Proteomes" id="UP000199116"/>
    </source>
</evidence>
<organism evidence="2 3">
    <name type="scientific">Salegentibacter agarivorans</name>
    <dbReference type="NCBI Taxonomy" id="345907"/>
    <lineage>
        <taxon>Bacteria</taxon>
        <taxon>Pseudomonadati</taxon>
        <taxon>Bacteroidota</taxon>
        <taxon>Flavobacteriia</taxon>
        <taxon>Flavobacteriales</taxon>
        <taxon>Flavobacteriaceae</taxon>
        <taxon>Salegentibacter</taxon>
    </lineage>
</organism>
<dbReference type="RefSeq" id="WP_093302906.1">
    <property type="nucleotide sequence ID" value="NZ_FOOH01000003.1"/>
</dbReference>
<protein>
    <recommendedName>
        <fullName evidence="4">Bacteroides conjugative transposon TraN protein</fullName>
    </recommendedName>
</protein>
<keyword evidence="1" id="KW-0732">Signal</keyword>
<dbReference type="Pfam" id="PF13595">
    <property type="entry name" value="DUF4138"/>
    <property type="match status" value="1"/>
</dbReference>
<reference evidence="3" key="1">
    <citation type="submission" date="2016-10" db="EMBL/GenBank/DDBJ databases">
        <authorList>
            <person name="Varghese N."/>
            <person name="Submissions S."/>
        </authorList>
    </citation>
    <scope>NUCLEOTIDE SEQUENCE [LARGE SCALE GENOMIC DNA]</scope>
    <source>
        <strain evidence="3">DSM 23515</strain>
    </source>
</reference>
<gene>
    <name evidence="2" type="ORF">SAMN04488033_103138</name>
</gene>